<keyword evidence="4" id="KW-1185">Reference proteome</keyword>
<dbReference type="AlphaFoldDB" id="A0A2S5GBJ5"/>
<organism evidence="3 4">
    <name type="scientific">Jeotgalibacillus proteolyticus</name>
    <dbReference type="NCBI Taxonomy" id="2082395"/>
    <lineage>
        <taxon>Bacteria</taxon>
        <taxon>Bacillati</taxon>
        <taxon>Bacillota</taxon>
        <taxon>Bacilli</taxon>
        <taxon>Bacillales</taxon>
        <taxon>Caryophanaceae</taxon>
        <taxon>Jeotgalibacillus</taxon>
    </lineage>
</organism>
<proteinExistence type="inferred from homology"/>
<accession>A0A2S5GBJ5</accession>
<dbReference type="OrthoDB" id="396512at2"/>
<dbReference type="PANTHER" id="PTHR22916:SF3">
    <property type="entry name" value="UDP-GLCNAC:BETAGAL BETA-1,3-N-ACETYLGLUCOSAMINYLTRANSFERASE-LIKE PROTEIN 1"/>
    <property type="match status" value="1"/>
</dbReference>
<dbReference type="RefSeq" id="WP_104058234.1">
    <property type="nucleotide sequence ID" value="NZ_PREZ01000004.1"/>
</dbReference>
<comment type="caution">
    <text evidence="3">The sequence shown here is derived from an EMBL/GenBank/DDBJ whole genome shotgun (WGS) entry which is preliminary data.</text>
</comment>
<name>A0A2S5GBJ5_9BACL</name>
<dbReference type="EMBL" id="PREZ01000004">
    <property type="protein sequence ID" value="PPA70284.1"/>
    <property type="molecule type" value="Genomic_DNA"/>
</dbReference>
<comment type="similarity">
    <text evidence="1">Belongs to the glycosyltransferase 2 family.</text>
</comment>
<protein>
    <recommendedName>
        <fullName evidence="2">Glycosyltransferase 2-like domain-containing protein</fullName>
    </recommendedName>
</protein>
<gene>
    <name evidence="3" type="ORF">C4B60_11945</name>
</gene>
<dbReference type="Proteomes" id="UP000239047">
    <property type="component" value="Unassembled WGS sequence"/>
</dbReference>
<sequence length="513" mass="59712">MAKVTIIVPIYNAEKYLEECLESVINQSYRNLEVILINDGSEDKSVEIATSFAERDDRFKLLMQSNHGLGYTRNRGVKESSGKYIFFLDSDDVIPKKAIEALVTKAEKSEADIAVGKVLRKNQQRSYIPVRHLEFNLYAKPEVTNVHSQKHLVQDSIVCNKLWKTSFVKEHNLLFLEGKYYEDLLFSLQGQVLATRIAIINETVYYWRLREDTEELSITQEQMKLQNTLDRLEVLKLCHNWLKTENIDGLIQREYELKGCLDVIRLHAEKYSLVHKEDRDVWFEEVSNYLLNLQETVVTKLSGKERLFAAAIFKNSPEDLLLLSTVKNNLENKQIVYEADHTLYVDGVQQRYSLKGVFKPEAIIEAVNVNHDELMLSIKVMNPKMIKPFTASLVGTSRQGKSRIRIANFNCNKANDMLIYPYSLQEVNVSLSIQSLHQSFEGLIGEYDLFIEIESKRSARLRYFDLENKKIKVSTSNREFQIYRTNRGNATITIREKTVYYRFRKLMAKIIKR</sequence>
<dbReference type="Gene3D" id="3.90.550.10">
    <property type="entry name" value="Spore Coat Polysaccharide Biosynthesis Protein SpsA, Chain A"/>
    <property type="match status" value="1"/>
</dbReference>
<evidence type="ECO:0000256" key="1">
    <source>
        <dbReference type="ARBA" id="ARBA00006739"/>
    </source>
</evidence>
<reference evidence="3 4" key="1">
    <citation type="submission" date="2018-02" db="EMBL/GenBank/DDBJ databases">
        <title>Jeotgalibacillus proteolyticum sp. nov. a protease producing bacterium isolated from ocean sediments of Laizhou Bay.</title>
        <authorList>
            <person name="Li Y."/>
        </authorList>
    </citation>
    <scope>NUCLEOTIDE SEQUENCE [LARGE SCALE GENOMIC DNA]</scope>
    <source>
        <strain evidence="3 4">22-7</strain>
    </source>
</reference>
<dbReference type="GO" id="GO:0016758">
    <property type="term" value="F:hexosyltransferase activity"/>
    <property type="evidence" value="ECO:0007669"/>
    <property type="project" value="UniProtKB-ARBA"/>
</dbReference>
<dbReference type="InterPro" id="IPR001173">
    <property type="entry name" value="Glyco_trans_2-like"/>
</dbReference>
<evidence type="ECO:0000259" key="2">
    <source>
        <dbReference type="Pfam" id="PF00535"/>
    </source>
</evidence>
<dbReference type="SUPFAM" id="SSF53448">
    <property type="entry name" value="Nucleotide-diphospho-sugar transferases"/>
    <property type="match status" value="1"/>
</dbReference>
<evidence type="ECO:0000313" key="3">
    <source>
        <dbReference type="EMBL" id="PPA70284.1"/>
    </source>
</evidence>
<dbReference type="CDD" id="cd00761">
    <property type="entry name" value="Glyco_tranf_GTA_type"/>
    <property type="match status" value="1"/>
</dbReference>
<evidence type="ECO:0000313" key="4">
    <source>
        <dbReference type="Proteomes" id="UP000239047"/>
    </source>
</evidence>
<feature type="domain" description="Glycosyltransferase 2-like" evidence="2">
    <location>
        <begin position="5"/>
        <end position="168"/>
    </location>
</feature>
<dbReference type="PANTHER" id="PTHR22916">
    <property type="entry name" value="GLYCOSYLTRANSFERASE"/>
    <property type="match status" value="1"/>
</dbReference>
<dbReference type="InterPro" id="IPR029044">
    <property type="entry name" value="Nucleotide-diphossugar_trans"/>
</dbReference>
<dbReference type="Pfam" id="PF00535">
    <property type="entry name" value="Glycos_transf_2"/>
    <property type="match status" value="1"/>
</dbReference>